<dbReference type="CDD" id="cd00075">
    <property type="entry name" value="HATPase"/>
    <property type="match status" value="1"/>
</dbReference>
<dbReference type="InterPro" id="IPR003661">
    <property type="entry name" value="HisK_dim/P_dom"/>
</dbReference>
<dbReference type="InterPro" id="IPR050351">
    <property type="entry name" value="BphY/WalK/GraS-like"/>
</dbReference>
<keyword evidence="7" id="KW-0902">Two-component regulatory system</keyword>
<dbReference type="InterPro" id="IPR004358">
    <property type="entry name" value="Sig_transdc_His_kin-like_C"/>
</dbReference>
<dbReference type="Pfam" id="PF02518">
    <property type="entry name" value="HATPase_c"/>
    <property type="match status" value="1"/>
</dbReference>
<dbReference type="PANTHER" id="PTHR45453:SF1">
    <property type="entry name" value="PHOSPHATE REGULON SENSOR PROTEIN PHOR"/>
    <property type="match status" value="1"/>
</dbReference>
<evidence type="ECO:0000256" key="2">
    <source>
        <dbReference type="ARBA" id="ARBA00004370"/>
    </source>
</evidence>
<dbReference type="EC" id="2.7.13.3" evidence="3"/>
<evidence type="ECO:0000256" key="5">
    <source>
        <dbReference type="ARBA" id="ARBA00022679"/>
    </source>
</evidence>
<dbReference type="Pfam" id="PF00512">
    <property type="entry name" value="HisKA"/>
    <property type="match status" value="1"/>
</dbReference>
<feature type="domain" description="HAMP" evidence="10">
    <location>
        <begin position="211"/>
        <end position="263"/>
    </location>
</feature>
<keyword evidence="8" id="KW-0812">Transmembrane</keyword>
<dbReference type="SUPFAM" id="SSF47384">
    <property type="entry name" value="Homodimeric domain of signal transducing histidine kinase"/>
    <property type="match status" value="1"/>
</dbReference>
<feature type="domain" description="Histidine kinase" evidence="9">
    <location>
        <begin position="271"/>
        <end position="488"/>
    </location>
</feature>
<comment type="caution">
    <text evidence="11">The sequence shown here is derived from an EMBL/GenBank/DDBJ whole genome shotgun (WGS) entry which is preliminary data.</text>
</comment>
<dbReference type="PRINTS" id="PR00344">
    <property type="entry name" value="BCTRLSENSOR"/>
</dbReference>
<dbReference type="Gene3D" id="3.30.565.10">
    <property type="entry name" value="Histidine kinase-like ATPase, C-terminal domain"/>
    <property type="match status" value="1"/>
</dbReference>
<sequence>MYIQSGEWVIISRAKSQFKFKDKIFRNLRFRIILLVMLAGLLPCLAALFGIVTFYESRTVSLQTAEIQNQCTILSNQLNSYQYLENPSSEVINANLTQMATIYSGRVMVINEDLKVLRDTYSLDEGKTDVSENVVRCMRGESTNYYDRKNRYIEVTSPIMESGGNRVKGVVLASVPTDSIENSVAILYTQGGALIGIVMIILAAVSIFAADRVVRPLHRITSAIENVTEGYTDDVLHEDTFTETRQISEAFNKMLGRLKQLDESREEFVSNVSHELKTPMTSMKVLADSLLEQDNVPVEMYQEFMGDIAKEIDRENQIITDLLSLVKMDKTGQNINIQSVNINDLLEQILKRLKPIAEKKNVEMVLESFRPVSAEIDETKFSLAVSNLVENAIKYNHDNGWVHVSLNADHKYFYIRVEDSGIGIPEEDQAHIFERFYRVDKSHSREIGGTGLGLAIARNAVIMHRGSIKVYSNEGEGTTFTVRIPLIYVAS</sequence>
<dbReference type="EMBL" id="DXAY01000034">
    <property type="protein sequence ID" value="HIZ73915.1"/>
    <property type="molecule type" value="Genomic_DNA"/>
</dbReference>
<feature type="transmembrane region" description="Helical" evidence="8">
    <location>
        <begin position="185"/>
        <end position="210"/>
    </location>
</feature>
<dbReference type="GO" id="GO:0000155">
    <property type="term" value="F:phosphorelay sensor kinase activity"/>
    <property type="evidence" value="ECO:0007669"/>
    <property type="project" value="InterPro"/>
</dbReference>
<dbReference type="GO" id="GO:0005886">
    <property type="term" value="C:plasma membrane"/>
    <property type="evidence" value="ECO:0007669"/>
    <property type="project" value="TreeGrafter"/>
</dbReference>
<dbReference type="Gene3D" id="1.10.287.130">
    <property type="match status" value="1"/>
</dbReference>
<dbReference type="SMART" id="SM00387">
    <property type="entry name" value="HATPase_c"/>
    <property type="match status" value="1"/>
</dbReference>
<dbReference type="PROSITE" id="PS50885">
    <property type="entry name" value="HAMP"/>
    <property type="match status" value="1"/>
</dbReference>
<dbReference type="InterPro" id="IPR003594">
    <property type="entry name" value="HATPase_dom"/>
</dbReference>
<reference evidence="11" key="1">
    <citation type="journal article" date="2021" name="PeerJ">
        <title>Extensive microbial diversity within the chicken gut microbiome revealed by metagenomics and culture.</title>
        <authorList>
            <person name="Gilroy R."/>
            <person name="Ravi A."/>
            <person name="Getino M."/>
            <person name="Pursley I."/>
            <person name="Horton D.L."/>
            <person name="Alikhan N.F."/>
            <person name="Baker D."/>
            <person name="Gharbi K."/>
            <person name="Hall N."/>
            <person name="Watson M."/>
            <person name="Adriaenssens E.M."/>
            <person name="Foster-Nyarko E."/>
            <person name="Jarju S."/>
            <person name="Secka A."/>
            <person name="Antonio M."/>
            <person name="Oren A."/>
            <person name="Chaudhuri R.R."/>
            <person name="La Ragione R."/>
            <person name="Hildebrand F."/>
            <person name="Pallen M.J."/>
        </authorList>
    </citation>
    <scope>NUCLEOTIDE SEQUENCE</scope>
    <source>
        <strain evidence="11">CHK196-3914</strain>
    </source>
</reference>
<evidence type="ECO:0000256" key="3">
    <source>
        <dbReference type="ARBA" id="ARBA00012438"/>
    </source>
</evidence>
<feature type="transmembrane region" description="Helical" evidence="8">
    <location>
        <begin position="32"/>
        <end position="55"/>
    </location>
</feature>
<dbReference type="FunFam" id="3.30.565.10:FF:000006">
    <property type="entry name" value="Sensor histidine kinase WalK"/>
    <property type="match status" value="1"/>
</dbReference>
<dbReference type="SMART" id="SM00388">
    <property type="entry name" value="HisKA"/>
    <property type="match status" value="1"/>
</dbReference>
<evidence type="ECO:0000313" key="12">
    <source>
        <dbReference type="Proteomes" id="UP000824116"/>
    </source>
</evidence>
<keyword evidence="4" id="KW-0597">Phosphoprotein</keyword>
<dbReference type="GO" id="GO:0016036">
    <property type="term" value="P:cellular response to phosphate starvation"/>
    <property type="evidence" value="ECO:0007669"/>
    <property type="project" value="TreeGrafter"/>
</dbReference>
<dbReference type="Proteomes" id="UP000824116">
    <property type="component" value="Unassembled WGS sequence"/>
</dbReference>
<dbReference type="GO" id="GO:0004721">
    <property type="term" value="F:phosphoprotein phosphatase activity"/>
    <property type="evidence" value="ECO:0007669"/>
    <property type="project" value="TreeGrafter"/>
</dbReference>
<keyword evidence="6" id="KW-0418">Kinase</keyword>
<reference evidence="11" key="2">
    <citation type="submission" date="2021-04" db="EMBL/GenBank/DDBJ databases">
        <authorList>
            <person name="Gilroy R."/>
        </authorList>
    </citation>
    <scope>NUCLEOTIDE SEQUENCE</scope>
    <source>
        <strain evidence="11">CHK196-3914</strain>
    </source>
</reference>
<keyword evidence="8" id="KW-0472">Membrane</keyword>
<dbReference type="CDD" id="cd00082">
    <property type="entry name" value="HisKA"/>
    <property type="match status" value="1"/>
</dbReference>
<comment type="subcellular location">
    <subcellularLocation>
        <location evidence="2">Membrane</location>
    </subcellularLocation>
</comment>
<name>A0A9D2G831_9FIRM</name>
<evidence type="ECO:0000256" key="7">
    <source>
        <dbReference type="ARBA" id="ARBA00023012"/>
    </source>
</evidence>
<dbReference type="InterPro" id="IPR003660">
    <property type="entry name" value="HAMP_dom"/>
</dbReference>
<dbReference type="InterPro" id="IPR036890">
    <property type="entry name" value="HATPase_C_sf"/>
</dbReference>
<proteinExistence type="predicted"/>
<evidence type="ECO:0000256" key="8">
    <source>
        <dbReference type="SAM" id="Phobius"/>
    </source>
</evidence>
<dbReference type="InterPro" id="IPR036097">
    <property type="entry name" value="HisK_dim/P_sf"/>
</dbReference>
<evidence type="ECO:0000256" key="1">
    <source>
        <dbReference type="ARBA" id="ARBA00000085"/>
    </source>
</evidence>
<dbReference type="CDD" id="cd06225">
    <property type="entry name" value="HAMP"/>
    <property type="match status" value="1"/>
</dbReference>
<dbReference type="PROSITE" id="PS50109">
    <property type="entry name" value="HIS_KIN"/>
    <property type="match status" value="1"/>
</dbReference>
<dbReference type="PANTHER" id="PTHR45453">
    <property type="entry name" value="PHOSPHATE REGULON SENSOR PROTEIN PHOR"/>
    <property type="match status" value="1"/>
</dbReference>
<evidence type="ECO:0000256" key="4">
    <source>
        <dbReference type="ARBA" id="ARBA00022553"/>
    </source>
</evidence>
<evidence type="ECO:0000259" key="10">
    <source>
        <dbReference type="PROSITE" id="PS50885"/>
    </source>
</evidence>
<gene>
    <name evidence="11" type="ORF">H9723_01540</name>
</gene>
<dbReference type="SMART" id="SM00304">
    <property type="entry name" value="HAMP"/>
    <property type="match status" value="1"/>
</dbReference>
<protein>
    <recommendedName>
        <fullName evidence="3">histidine kinase</fullName>
        <ecNumber evidence="3">2.7.13.3</ecNumber>
    </recommendedName>
</protein>
<evidence type="ECO:0000256" key="6">
    <source>
        <dbReference type="ARBA" id="ARBA00022777"/>
    </source>
</evidence>
<accession>A0A9D2G831</accession>
<evidence type="ECO:0000259" key="9">
    <source>
        <dbReference type="PROSITE" id="PS50109"/>
    </source>
</evidence>
<dbReference type="SUPFAM" id="SSF55874">
    <property type="entry name" value="ATPase domain of HSP90 chaperone/DNA topoisomerase II/histidine kinase"/>
    <property type="match status" value="1"/>
</dbReference>
<comment type="catalytic activity">
    <reaction evidence="1">
        <text>ATP + protein L-histidine = ADP + protein N-phospho-L-histidine.</text>
        <dbReference type="EC" id="2.7.13.3"/>
    </reaction>
</comment>
<dbReference type="Pfam" id="PF00672">
    <property type="entry name" value="HAMP"/>
    <property type="match status" value="1"/>
</dbReference>
<keyword evidence="5" id="KW-0808">Transferase</keyword>
<dbReference type="SUPFAM" id="SSF158472">
    <property type="entry name" value="HAMP domain-like"/>
    <property type="match status" value="1"/>
</dbReference>
<evidence type="ECO:0000313" key="11">
    <source>
        <dbReference type="EMBL" id="HIZ73915.1"/>
    </source>
</evidence>
<dbReference type="InterPro" id="IPR005467">
    <property type="entry name" value="His_kinase_dom"/>
</dbReference>
<organism evidence="11 12">
    <name type="scientific">Candidatus Mediterraneibacter stercoravium</name>
    <dbReference type="NCBI Taxonomy" id="2838685"/>
    <lineage>
        <taxon>Bacteria</taxon>
        <taxon>Bacillati</taxon>
        <taxon>Bacillota</taxon>
        <taxon>Clostridia</taxon>
        <taxon>Lachnospirales</taxon>
        <taxon>Lachnospiraceae</taxon>
        <taxon>Mediterraneibacter</taxon>
    </lineage>
</organism>
<dbReference type="Gene3D" id="6.10.340.10">
    <property type="match status" value="1"/>
</dbReference>
<dbReference type="AlphaFoldDB" id="A0A9D2G831"/>
<keyword evidence="8" id="KW-1133">Transmembrane helix</keyword>